<evidence type="ECO:0000256" key="2">
    <source>
        <dbReference type="ARBA" id="ARBA00022448"/>
    </source>
</evidence>
<evidence type="ECO:0000259" key="8">
    <source>
        <dbReference type="Pfam" id="PF25975"/>
    </source>
</evidence>
<evidence type="ECO:0000259" key="7">
    <source>
        <dbReference type="Pfam" id="PF25954"/>
    </source>
</evidence>
<accession>A0A7W3IHB0</accession>
<dbReference type="Pfam" id="PF25919">
    <property type="entry name" value="BSH_CusB"/>
    <property type="match status" value="1"/>
</dbReference>
<feature type="domain" description="CusB-like barrel-sandwich hybrid" evidence="6">
    <location>
        <begin position="131"/>
        <end position="242"/>
    </location>
</feature>
<keyword evidence="10" id="KW-1185">Reference proteome</keyword>
<dbReference type="InterPro" id="IPR045800">
    <property type="entry name" value="HMBD"/>
</dbReference>
<dbReference type="InterPro" id="IPR058792">
    <property type="entry name" value="Beta-barrel_RND_2"/>
</dbReference>
<organism evidence="9 10">
    <name type="scientific">Stenotrophomonas tumulicola</name>
    <dbReference type="NCBI Taxonomy" id="1685415"/>
    <lineage>
        <taxon>Bacteria</taxon>
        <taxon>Pseudomonadati</taxon>
        <taxon>Pseudomonadota</taxon>
        <taxon>Gammaproteobacteria</taxon>
        <taxon>Lysobacterales</taxon>
        <taxon>Lysobacteraceae</taxon>
        <taxon>Stenotrophomonas</taxon>
    </lineage>
</organism>
<dbReference type="Gene3D" id="2.40.50.320">
    <property type="entry name" value="Copper binding periplasmic protein CusF"/>
    <property type="match status" value="1"/>
</dbReference>
<dbReference type="SUPFAM" id="SSF111369">
    <property type="entry name" value="HlyD-like secretion proteins"/>
    <property type="match status" value="1"/>
</dbReference>
<evidence type="ECO:0000259" key="5">
    <source>
        <dbReference type="Pfam" id="PF19335"/>
    </source>
</evidence>
<dbReference type="PANTHER" id="PTHR30097">
    <property type="entry name" value="CATION EFFLUX SYSTEM PROTEIN CUSB"/>
    <property type="match status" value="1"/>
</dbReference>
<evidence type="ECO:0000313" key="9">
    <source>
        <dbReference type="EMBL" id="MBA8681021.1"/>
    </source>
</evidence>
<comment type="caution">
    <text evidence="9">The sequence shown here is derived from an EMBL/GenBank/DDBJ whole genome shotgun (WGS) entry which is preliminary data.</text>
</comment>
<protein>
    <submittedName>
        <fullName evidence="9">Efflux RND transporter periplasmic adaptor subunit</fullName>
    </submittedName>
</protein>
<sequence>MTYTMNRVAMIAAAAALLVAGLAGGYWWAQRGSDHDMAIADAPATAAGERKALYWYDPMVPDQHFDKPGKSPFMDMQLVPKYADEVAGGGVNIDPGLRQSVGIRTEEVEVGRLAATMRVPGTLAWDLRREAVVSAVTEGLVSRVQVKAPYTRVARGQPLAALLAPGWSSALAEAQALRHAQSASARELQSAAQQRLRVLGVPGGLGRDGSVTLSAPHDGVVTEVLAREGQTVMPGTPLFRVNGTATLWLEAAIPQADAARLRPGTPVEAVVSAFPGQTFAGEVETLLPQVDTASRTQQARIVLRNPDGALAPGMFAEVTVQPEGGAPVPLVPTEALIATGTDSRVIVQDAKGGFQPVRVRTGRSGGGRTEILAGLKGGERVVVSGQFLIDSEASLSGLLGRLETAKAPEAAGQAVLHETEATVESIAGGQITLDHGPFATLNMPGMTMAFPLANPDVAKDIQTGDRVHAFVRSDAKGLTVERLEPIGERAGDQP</sequence>
<gene>
    <name evidence="9" type="ORF">H4O11_04280</name>
</gene>
<dbReference type="InterPro" id="IPR006143">
    <property type="entry name" value="RND_pump_MFP"/>
</dbReference>
<proteinExistence type="inferred from homology"/>
<dbReference type="InterPro" id="IPR021647">
    <property type="entry name" value="CusF_Ec"/>
</dbReference>
<dbReference type="Pfam" id="PF25975">
    <property type="entry name" value="CzcB_C"/>
    <property type="match status" value="1"/>
</dbReference>
<dbReference type="Pfam" id="PF19335">
    <property type="entry name" value="HMBD"/>
    <property type="match status" value="1"/>
</dbReference>
<dbReference type="Pfam" id="PF11604">
    <property type="entry name" value="CusF_Ec"/>
    <property type="match status" value="1"/>
</dbReference>
<dbReference type="GO" id="GO:0046914">
    <property type="term" value="F:transition metal ion binding"/>
    <property type="evidence" value="ECO:0007669"/>
    <property type="project" value="TreeGrafter"/>
</dbReference>
<dbReference type="GO" id="GO:0030288">
    <property type="term" value="C:outer membrane-bounded periplasmic space"/>
    <property type="evidence" value="ECO:0007669"/>
    <property type="project" value="TreeGrafter"/>
</dbReference>
<keyword evidence="4" id="KW-0406">Ion transport</keyword>
<dbReference type="FunFam" id="2.40.420.20:FF:000003">
    <property type="entry name" value="Cation efflux system protein cusB"/>
    <property type="match status" value="1"/>
</dbReference>
<reference evidence="9 10" key="1">
    <citation type="submission" date="2020-08" db="EMBL/GenBank/DDBJ databases">
        <title>Stenotrophomonas tumulicola JCM 30961.</title>
        <authorList>
            <person name="Deng Y."/>
        </authorList>
    </citation>
    <scope>NUCLEOTIDE SEQUENCE [LARGE SCALE GENOMIC DNA]</scope>
    <source>
        <strain evidence="9 10">JCM 30961</strain>
    </source>
</reference>
<dbReference type="Pfam" id="PF25954">
    <property type="entry name" value="Beta-barrel_RND_2"/>
    <property type="match status" value="1"/>
</dbReference>
<dbReference type="EMBL" id="JACGXS010000001">
    <property type="protein sequence ID" value="MBA8681021.1"/>
    <property type="molecule type" value="Genomic_DNA"/>
</dbReference>
<dbReference type="GO" id="GO:0060003">
    <property type="term" value="P:copper ion export"/>
    <property type="evidence" value="ECO:0007669"/>
    <property type="project" value="TreeGrafter"/>
</dbReference>
<dbReference type="GO" id="GO:0022857">
    <property type="term" value="F:transmembrane transporter activity"/>
    <property type="evidence" value="ECO:0007669"/>
    <property type="project" value="InterPro"/>
</dbReference>
<evidence type="ECO:0000256" key="1">
    <source>
        <dbReference type="ARBA" id="ARBA00009477"/>
    </source>
</evidence>
<evidence type="ECO:0000313" key="10">
    <source>
        <dbReference type="Proteomes" id="UP000547058"/>
    </source>
</evidence>
<feature type="domain" description="CzcB-like C-terminal circularly permuted SH3-like" evidence="8">
    <location>
        <begin position="331"/>
        <end position="389"/>
    </location>
</feature>
<dbReference type="GO" id="GO:0016020">
    <property type="term" value="C:membrane"/>
    <property type="evidence" value="ECO:0007669"/>
    <property type="project" value="InterPro"/>
</dbReference>
<dbReference type="Gene3D" id="2.40.30.170">
    <property type="match status" value="1"/>
</dbReference>
<evidence type="ECO:0000259" key="6">
    <source>
        <dbReference type="Pfam" id="PF25919"/>
    </source>
</evidence>
<keyword evidence="3" id="KW-0732">Signal</keyword>
<dbReference type="InterPro" id="IPR051909">
    <property type="entry name" value="MFP_Cation_Efflux"/>
</dbReference>
<evidence type="ECO:0000256" key="4">
    <source>
        <dbReference type="ARBA" id="ARBA00023065"/>
    </source>
</evidence>
<keyword evidence="2" id="KW-0813">Transport</keyword>
<dbReference type="PANTHER" id="PTHR30097:SF4">
    <property type="entry name" value="SLR6042 PROTEIN"/>
    <property type="match status" value="1"/>
</dbReference>
<evidence type="ECO:0000256" key="3">
    <source>
        <dbReference type="ARBA" id="ARBA00022729"/>
    </source>
</evidence>
<name>A0A7W3IHB0_9GAMM</name>
<dbReference type="InterPro" id="IPR042230">
    <property type="entry name" value="CusF_sf"/>
</dbReference>
<feature type="domain" description="CusB-like beta-barrel" evidence="7">
    <location>
        <begin position="246"/>
        <end position="323"/>
    </location>
</feature>
<dbReference type="AlphaFoldDB" id="A0A7W3IHB0"/>
<dbReference type="InterPro" id="IPR058649">
    <property type="entry name" value="CzcB_C"/>
</dbReference>
<dbReference type="Proteomes" id="UP000547058">
    <property type="component" value="Unassembled WGS sequence"/>
</dbReference>
<dbReference type="RefSeq" id="WP_167390410.1">
    <property type="nucleotide sequence ID" value="NZ_JACGXS010000001.1"/>
</dbReference>
<dbReference type="Gene3D" id="2.40.420.20">
    <property type="match status" value="1"/>
</dbReference>
<dbReference type="GO" id="GO:0015679">
    <property type="term" value="P:plasma membrane copper ion transport"/>
    <property type="evidence" value="ECO:0007669"/>
    <property type="project" value="TreeGrafter"/>
</dbReference>
<dbReference type="NCBIfam" id="TIGR01730">
    <property type="entry name" value="RND_mfp"/>
    <property type="match status" value="1"/>
</dbReference>
<comment type="similarity">
    <text evidence="1">Belongs to the membrane fusion protein (MFP) (TC 8.A.1) family.</text>
</comment>
<feature type="domain" description="Heavy metal binding" evidence="5">
    <location>
        <begin position="54"/>
        <end position="81"/>
    </location>
</feature>
<dbReference type="FunFam" id="2.40.30.170:FF:000010">
    <property type="entry name" value="Efflux RND transporter periplasmic adaptor subunit"/>
    <property type="match status" value="1"/>
</dbReference>
<dbReference type="InterPro" id="IPR058790">
    <property type="entry name" value="BSH_CusB"/>
</dbReference>